<keyword evidence="1" id="KW-0696">RNA-directed RNA polymerase</keyword>
<reference evidence="1" key="1">
    <citation type="submission" date="2019-10" db="EMBL/GenBank/DDBJ databases">
        <title>The miscellaneous mycovirome associated to the plant pathogenic fungus Erysiphe necator.</title>
        <authorList>
            <person name="Rodriguez-Romero J."/>
            <person name="Chiapello M."/>
            <person name="Cordoba L."/>
            <person name="Turina M."/>
            <person name="Ayllon M.A."/>
        </authorList>
    </citation>
    <scope>NUCLEOTIDE SEQUENCE</scope>
    <source>
        <strain evidence="1">PMS8_DN3876</strain>
    </source>
</reference>
<sequence>MCTKGPCRSMPTSNDMEAGCLATRSIRKALQRAAELTLREFKLPGLETPSFSGVDCVQLRAQWNGYEKACNEAYRYKSEERQKCLAQLLKSGCRLFDGDCKTCDPALKEAEKKKWVELMSVERPRDERRGNRSHWINELKRSARCLISGWGKNLERCKEGDYIPDQSGCLEMSSFDGGTMAVDEEFISPPNVVRLGTAKTKGKIRVVTMQGAHTKKVLRPVHCALYDYLSSFGWLVRGDVVEADFEAIIRDKRDGEHLISGDYEQATNYICMDAVQALVSVIAEDPHLNDEERKVLVESFDNVTVVNKQGNLICIVRNGSMMGNLVSFPLLCILNKCCYDMSRKIEAYTEGFEYSDRCGRFNGDDCGFCGTDSFYAIWRNTTSLFGLVVNEKKTGISDRWIELNSESYDSEKHRFTTKAFLSYLRVTRDTPGDLLSEILQGTKGFSGSTKAWLINHVLRYEIAIRGVNASTIPQKVFRLLVKKTWFRKVLSSPLPPFPTTGVDRSIRQTVVSPPLPEFIPIIDELEKFAVRKHLNFWVGRWFLDTSFKKTVQQMNPISEDYRPLIVGPVGSQFISHSCEGSVAPSPLRSSLKGSLLRQRKIDFDRLTKPPPHVRFKRVHSWAFTMSTYCHDALTGIFGETWKMNPKSLRGSGLPYWHPSLKIRHDFQRDVTPILFPPPLSLLTMPTLADHAAEIYKLPTRSRCIIESSRVARATSKSRLWDFVPKGYLGSDNAPIW</sequence>
<protein>
    <submittedName>
        <fullName evidence="1">RNA-dependent RNA polymerase</fullName>
    </submittedName>
</protein>
<accession>A0A8E3YJ85</accession>
<dbReference type="EMBL" id="MN611658">
    <property type="protein sequence ID" value="QKI79960.1"/>
    <property type="molecule type" value="Genomic_RNA"/>
</dbReference>
<name>A0A8E3YJ85_9VIRU</name>
<keyword evidence="1" id="KW-0808">Transferase</keyword>
<proteinExistence type="predicted"/>
<evidence type="ECO:0000313" key="1">
    <source>
        <dbReference type="EMBL" id="QKI79960.1"/>
    </source>
</evidence>
<dbReference type="CDD" id="cd23183">
    <property type="entry name" value="ps-ssRNAv_Botourmiaviridae_RdRp"/>
    <property type="match status" value="1"/>
</dbReference>
<keyword evidence="1" id="KW-0548">Nucleotidyltransferase</keyword>
<organism evidence="1">
    <name type="scientific">Erysiphe necator associated ourmia-like virus 131</name>
    <dbReference type="NCBI Taxonomy" id="2741793"/>
    <lineage>
        <taxon>Viruses</taxon>
        <taxon>Riboviria</taxon>
        <taxon>Orthornavirae</taxon>
        <taxon>Lenarviricota</taxon>
        <taxon>Miaviricetes</taxon>
        <taxon>Ourlivirales</taxon>
        <taxon>Botourmiaviridae</taxon>
        <taxon>Ourmiavirus</taxon>
    </lineage>
</organism>
<dbReference type="GO" id="GO:0003968">
    <property type="term" value="F:RNA-directed RNA polymerase activity"/>
    <property type="evidence" value="ECO:0007669"/>
    <property type="project" value="UniProtKB-KW"/>
</dbReference>